<organism evidence="1">
    <name type="scientific">Solibacter usitatus (strain Ellin6076)</name>
    <dbReference type="NCBI Taxonomy" id="234267"/>
    <lineage>
        <taxon>Bacteria</taxon>
        <taxon>Pseudomonadati</taxon>
        <taxon>Acidobacteriota</taxon>
        <taxon>Terriglobia</taxon>
        <taxon>Bryobacterales</taxon>
        <taxon>Solibacteraceae</taxon>
        <taxon>Candidatus Solibacter</taxon>
    </lineage>
</organism>
<accession>Q01QP5</accession>
<dbReference type="OrthoDB" id="73061at2"/>
<name>Q01QP5_SOLUE</name>
<dbReference type="STRING" id="234267.Acid_7113"/>
<dbReference type="AlphaFoldDB" id="Q01QP5"/>
<proteinExistence type="predicted"/>
<evidence type="ECO:0000313" key="1">
    <source>
        <dbReference type="EMBL" id="ABJ88025.1"/>
    </source>
</evidence>
<evidence type="ECO:0008006" key="2">
    <source>
        <dbReference type="Google" id="ProtNLM"/>
    </source>
</evidence>
<protein>
    <recommendedName>
        <fullName evidence="2">Ribbon-helix-helix protein CopG domain-containing protein</fullName>
    </recommendedName>
</protein>
<dbReference type="eggNOG" id="COG0864">
    <property type="taxonomic scope" value="Bacteria"/>
</dbReference>
<reference evidence="1" key="1">
    <citation type="submission" date="2006-10" db="EMBL/GenBank/DDBJ databases">
        <title>Complete sequence of Solibacter usitatus Ellin6076.</title>
        <authorList>
            <consortium name="US DOE Joint Genome Institute"/>
            <person name="Copeland A."/>
            <person name="Lucas S."/>
            <person name="Lapidus A."/>
            <person name="Barry K."/>
            <person name="Detter J.C."/>
            <person name="Glavina del Rio T."/>
            <person name="Hammon N."/>
            <person name="Israni S."/>
            <person name="Dalin E."/>
            <person name="Tice H."/>
            <person name="Pitluck S."/>
            <person name="Thompson L.S."/>
            <person name="Brettin T."/>
            <person name="Bruce D."/>
            <person name="Han C."/>
            <person name="Tapia R."/>
            <person name="Gilna P."/>
            <person name="Schmutz J."/>
            <person name="Larimer F."/>
            <person name="Land M."/>
            <person name="Hauser L."/>
            <person name="Kyrpides N."/>
            <person name="Mikhailova N."/>
            <person name="Janssen P.H."/>
            <person name="Kuske C.R."/>
            <person name="Richardson P."/>
        </authorList>
    </citation>
    <scope>NUCLEOTIDE SEQUENCE</scope>
    <source>
        <strain evidence="1">Ellin6076</strain>
    </source>
</reference>
<dbReference type="InParanoid" id="Q01QP5"/>
<sequence>MKTAISIHHDVFESAERLARRTRKSRSQLFSDVVREYVARHSVDEVTLAMDRVCAALDESTDHFVSLAASRVLERNDW</sequence>
<dbReference type="EMBL" id="CP000473">
    <property type="protein sequence ID" value="ABJ88025.1"/>
    <property type="molecule type" value="Genomic_DNA"/>
</dbReference>
<dbReference type="HOGENOM" id="CLU_179926_1_0_0"/>
<dbReference type="KEGG" id="sus:Acid_7113"/>
<gene>
    <name evidence="1" type="ordered locus">Acid_7113</name>
</gene>